<organism evidence="2 3">
    <name type="scientific">Macrococcus brunensis</name>
    <dbReference type="NCBI Taxonomy" id="198483"/>
    <lineage>
        <taxon>Bacteria</taxon>
        <taxon>Bacillati</taxon>
        <taxon>Bacillota</taxon>
        <taxon>Bacilli</taxon>
        <taxon>Bacillales</taxon>
        <taxon>Staphylococcaceae</taxon>
        <taxon>Macrococcus</taxon>
    </lineage>
</organism>
<feature type="transmembrane region" description="Helical" evidence="1">
    <location>
        <begin position="87"/>
        <end position="104"/>
    </location>
</feature>
<evidence type="ECO:0000256" key="1">
    <source>
        <dbReference type="SAM" id="Phobius"/>
    </source>
</evidence>
<dbReference type="OrthoDB" id="2417618at2"/>
<dbReference type="Proteomes" id="UP000295310">
    <property type="component" value="Unassembled WGS sequence"/>
</dbReference>
<keyword evidence="1" id="KW-0472">Membrane</keyword>
<dbReference type="AlphaFoldDB" id="A0A4R6BC76"/>
<feature type="transmembrane region" description="Helical" evidence="1">
    <location>
        <begin position="165"/>
        <end position="184"/>
    </location>
</feature>
<feature type="transmembrane region" description="Helical" evidence="1">
    <location>
        <begin position="111"/>
        <end position="130"/>
    </location>
</feature>
<gene>
    <name evidence="2" type="ORF">ERX27_08285</name>
</gene>
<proteinExistence type="predicted"/>
<comment type="caution">
    <text evidence="2">The sequence shown here is derived from an EMBL/GenBank/DDBJ whole genome shotgun (WGS) entry which is preliminary data.</text>
</comment>
<dbReference type="EMBL" id="SCWA01000014">
    <property type="protein sequence ID" value="TDL95455.1"/>
    <property type="molecule type" value="Genomic_DNA"/>
</dbReference>
<feature type="transmembrane region" description="Helical" evidence="1">
    <location>
        <begin position="41"/>
        <end position="61"/>
    </location>
</feature>
<feature type="transmembrane region" description="Helical" evidence="1">
    <location>
        <begin position="243"/>
        <end position="264"/>
    </location>
</feature>
<protein>
    <submittedName>
        <fullName evidence="2">Uncharacterized protein</fullName>
    </submittedName>
</protein>
<dbReference type="RefSeq" id="WP_133432369.1">
    <property type="nucleotide sequence ID" value="NZ_SCWA01000014.1"/>
</dbReference>
<keyword evidence="3" id="KW-1185">Reference proteome</keyword>
<feature type="transmembrane region" description="Helical" evidence="1">
    <location>
        <begin position="270"/>
        <end position="293"/>
    </location>
</feature>
<keyword evidence="1" id="KW-0812">Transmembrane</keyword>
<accession>A0A4R6BC76</accession>
<keyword evidence="1" id="KW-1133">Transmembrane helix</keyword>
<sequence>MKHVLVLIGLLALILEGSLKMAHPFMMTVPAEYFEQPERSTFLLTVILAFGVGQAVIPLVLKQIDVSIRMISMIIAFGLLDKWLFSSMGYILALGLGLLLARLIKKSWVGYLLLGIGVFIVAVPLLILFFSSETFMDAAKFQEIVSLYRSHDYLSYVTHSLMTDYRVIIATALFIITPLLLIDFSSMKYRVLPGIVLFSAGTILKTLMTQTESVLAFSILAMIGGLLQGIALYLILRGTAKLAVVPAIIISSLMMMLAFTALGIGDYKNLAVEVVLMRGVVIFVVAVIIYFVFQRKMHANNSNILYNEEQT</sequence>
<feature type="transmembrane region" description="Helical" evidence="1">
    <location>
        <begin position="214"/>
        <end position="236"/>
    </location>
</feature>
<evidence type="ECO:0000313" key="2">
    <source>
        <dbReference type="EMBL" id="TDL95455.1"/>
    </source>
</evidence>
<evidence type="ECO:0000313" key="3">
    <source>
        <dbReference type="Proteomes" id="UP000295310"/>
    </source>
</evidence>
<reference evidence="2 3" key="1">
    <citation type="submission" date="2019-01" db="EMBL/GenBank/DDBJ databases">
        <title>Draft genome sequences of the type strains of six Macrococcus species.</title>
        <authorList>
            <person name="Mazhar S."/>
            <person name="Altermann E."/>
            <person name="Hill C."/>
            <person name="Mcauliffe O."/>
        </authorList>
    </citation>
    <scope>NUCLEOTIDE SEQUENCE [LARGE SCALE GENOMIC DNA]</scope>
    <source>
        <strain evidence="2 3">CCM4811</strain>
    </source>
</reference>
<name>A0A4R6BC76_9STAP</name>